<dbReference type="InterPro" id="IPR005064">
    <property type="entry name" value="BUG"/>
</dbReference>
<dbReference type="Proteomes" id="UP000239477">
    <property type="component" value="Chromosome"/>
</dbReference>
<dbReference type="InterPro" id="IPR042100">
    <property type="entry name" value="Bug_dom1"/>
</dbReference>
<dbReference type="RefSeq" id="WP_105239268.1">
    <property type="nucleotide sequence ID" value="NZ_CP023270.1"/>
</dbReference>
<gene>
    <name evidence="3" type="ORF">CLM73_15930</name>
</gene>
<dbReference type="AlphaFoldDB" id="A0A2S0I8V8"/>
<evidence type="ECO:0000313" key="4">
    <source>
        <dbReference type="Proteomes" id="UP000239477"/>
    </source>
</evidence>
<dbReference type="InterPro" id="IPR006311">
    <property type="entry name" value="TAT_signal"/>
</dbReference>
<evidence type="ECO:0000256" key="2">
    <source>
        <dbReference type="SAM" id="SignalP"/>
    </source>
</evidence>
<dbReference type="CDD" id="cd07012">
    <property type="entry name" value="PBP2_Bug_TTT"/>
    <property type="match status" value="1"/>
</dbReference>
<evidence type="ECO:0000313" key="3">
    <source>
        <dbReference type="EMBL" id="AVJ28479.1"/>
    </source>
</evidence>
<dbReference type="SUPFAM" id="SSF53850">
    <property type="entry name" value="Periplasmic binding protein-like II"/>
    <property type="match status" value="1"/>
</dbReference>
<accession>A0A2S0I8V8</accession>
<dbReference type="Pfam" id="PF03401">
    <property type="entry name" value="TctC"/>
    <property type="match status" value="1"/>
</dbReference>
<feature type="chain" id="PRO_5015670815" evidence="2">
    <location>
        <begin position="38"/>
        <end position="343"/>
    </location>
</feature>
<evidence type="ECO:0000256" key="1">
    <source>
        <dbReference type="ARBA" id="ARBA00006987"/>
    </source>
</evidence>
<sequence length="343" mass="36164">MNARKLEPRPARRRVLRAALTALVAAAALPLSHAAHATAAWPTQPIRMVVPFPPGGSVDTVARTLGQALQEALGQPVIIENKPGASSVLGARYVKQAEPDGYTLLLNASLQVANPLLLDTVTYDALKDFAPITEIGAQPQLVLVRKDSPYQSLKDLVAGAKAKPGELTWAIAAYGAAGHLACELVNEQAGVKMEVIPYRGGGPALVDLMGGQVTAMTEPMASAYPHVKDGKLRALAVTSSQRVAAIPDIPTVAEAGYAGFDMPSWYGIWAPAGTPQAVIDKVYAATQQALQNPAVKAKFEALSFIPVGSSPQEFAAFQANEYRTYEKVIKAIKARGANAAPRT</sequence>
<name>A0A2S0I8V8_9BURK</name>
<dbReference type="PIRSF" id="PIRSF017082">
    <property type="entry name" value="YflP"/>
    <property type="match status" value="1"/>
</dbReference>
<keyword evidence="2" id="KW-0732">Signal</keyword>
<dbReference type="PROSITE" id="PS51318">
    <property type="entry name" value="TAT"/>
    <property type="match status" value="1"/>
</dbReference>
<protein>
    <submittedName>
        <fullName evidence="3">ABC transporter substrate-binding protein</fullName>
    </submittedName>
</protein>
<reference evidence="3 4" key="1">
    <citation type="submission" date="2017-09" db="EMBL/GenBank/DDBJ databases">
        <title>Genomic, metabolic, and phenotypic characteristics of bacterial isolates from the natural microbiome of the model nematode Caenorhabditis elegans.</title>
        <authorList>
            <person name="Zimmermann J."/>
            <person name="Obeng N."/>
            <person name="Yang W."/>
            <person name="Obeng O."/>
            <person name="Kissoyan K."/>
            <person name="Pees B."/>
            <person name="Dirksen P."/>
            <person name="Hoppner M."/>
            <person name="Franke A."/>
            <person name="Rosenstiel P."/>
            <person name="Leippe M."/>
            <person name="Dierking K."/>
            <person name="Kaleta C."/>
            <person name="Schulenburg H."/>
        </authorList>
    </citation>
    <scope>NUCLEOTIDE SEQUENCE [LARGE SCALE GENOMIC DNA]</scope>
    <source>
        <strain evidence="3 4">MYb73</strain>
    </source>
</reference>
<keyword evidence="4" id="KW-1185">Reference proteome</keyword>
<comment type="similarity">
    <text evidence="1">Belongs to the UPF0065 (bug) family.</text>
</comment>
<dbReference type="OrthoDB" id="8630186at2"/>
<dbReference type="PANTHER" id="PTHR42928:SF5">
    <property type="entry name" value="BLR1237 PROTEIN"/>
    <property type="match status" value="1"/>
</dbReference>
<organism evidence="3 4">
    <name type="scientific">Achromobacter spanius</name>
    <dbReference type="NCBI Taxonomy" id="217203"/>
    <lineage>
        <taxon>Bacteria</taxon>
        <taxon>Pseudomonadati</taxon>
        <taxon>Pseudomonadota</taxon>
        <taxon>Betaproteobacteria</taxon>
        <taxon>Burkholderiales</taxon>
        <taxon>Alcaligenaceae</taxon>
        <taxon>Achromobacter</taxon>
    </lineage>
</organism>
<dbReference type="Gene3D" id="3.40.190.10">
    <property type="entry name" value="Periplasmic binding protein-like II"/>
    <property type="match status" value="1"/>
</dbReference>
<dbReference type="EMBL" id="CP023270">
    <property type="protein sequence ID" value="AVJ28479.1"/>
    <property type="molecule type" value="Genomic_DNA"/>
</dbReference>
<proteinExistence type="inferred from homology"/>
<feature type="signal peptide" evidence="2">
    <location>
        <begin position="1"/>
        <end position="37"/>
    </location>
</feature>
<dbReference type="Gene3D" id="3.40.190.150">
    <property type="entry name" value="Bordetella uptake gene, domain 1"/>
    <property type="match status" value="1"/>
</dbReference>
<dbReference type="PANTHER" id="PTHR42928">
    <property type="entry name" value="TRICARBOXYLATE-BINDING PROTEIN"/>
    <property type="match status" value="1"/>
</dbReference>